<dbReference type="AlphaFoldDB" id="A0A2H0C398"/>
<sequence length="230" mass="26986">MKIMYLIMKLNKTQITIISQLAQTSLQPIFYWTGGTLLSSHYLHHRLSFDLDFFSSTKFGFDQINDFVQSVKALVPFSEVTFHKIYDRYEFICQGKEPIRLDFVWYNHEKKTLKKQLLYHGVFIDSFEDVSANKVIALVDRGEAKDLFDLYYILKKNTFSISSLLSMVKQKFGITIGQDLFWSQCYQIIPKLKIITPYLLDQKKESEIISSIDEFVRSHARSYLKNQLTG</sequence>
<evidence type="ECO:0008006" key="3">
    <source>
        <dbReference type="Google" id="ProtNLM"/>
    </source>
</evidence>
<dbReference type="Proteomes" id="UP000230802">
    <property type="component" value="Unassembled WGS sequence"/>
</dbReference>
<evidence type="ECO:0000313" key="1">
    <source>
        <dbReference type="EMBL" id="PIP64383.1"/>
    </source>
</evidence>
<proteinExistence type="predicted"/>
<dbReference type="Pfam" id="PF08843">
    <property type="entry name" value="AbiEii"/>
    <property type="match status" value="1"/>
</dbReference>
<dbReference type="Gene3D" id="3.10.450.620">
    <property type="entry name" value="JHP933, nucleotidyltransferase-like core domain"/>
    <property type="match status" value="1"/>
</dbReference>
<gene>
    <name evidence="1" type="ORF">COW96_02835</name>
</gene>
<reference evidence="1 2" key="1">
    <citation type="submission" date="2017-09" db="EMBL/GenBank/DDBJ databases">
        <title>Depth-based differentiation of microbial function through sediment-hosted aquifers and enrichment of novel symbionts in the deep terrestrial subsurface.</title>
        <authorList>
            <person name="Probst A.J."/>
            <person name="Ladd B."/>
            <person name="Jarett J.K."/>
            <person name="Geller-Mcgrath D.E."/>
            <person name="Sieber C.M."/>
            <person name="Emerson J.B."/>
            <person name="Anantharaman K."/>
            <person name="Thomas B.C."/>
            <person name="Malmstrom R."/>
            <person name="Stieglmeier M."/>
            <person name="Klingl A."/>
            <person name="Woyke T."/>
            <person name="Ryan C.M."/>
            <person name="Banfield J.F."/>
        </authorList>
    </citation>
    <scope>NUCLEOTIDE SEQUENCE [LARGE SCALE GENOMIC DNA]</scope>
    <source>
        <strain evidence="1">CG22_combo_CG10-13_8_21_14_all_33_16</strain>
    </source>
</reference>
<dbReference type="EMBL" id="PCTD01000125">
    <property type="protein sequence ID" value="PIP64383.1"/>
    <property type="molecule type" value="Genomic_DNA"/>
</dbReference>
<protein>
    <recommendedName>
        <fullName evidence="3">Nucleotidyl transferase AbiEii/AbiGii toxin family protein</fullName>
    </recommendedName>
</protein>
<organism evidence="1 2">
    <name type="scientific">Candidatus Roizmanbacteria bacterium CG22_combo_CG10-13_8_21_14_all_33_16</name>
    <dbReference type="NCBI Taxonomy" id="1974859"/>
    <lineage>
        <taxon>Bacteria</taxon>
        <taxon>Candidatus Roizmaniibacteriota</taxon>
    </lineage>
</organism>
<dbReference type="InterPro" id="IPR014942">
    <property type="entry name" value="AbiEii"/>
</dbReference>
<comment type="caution">
    <text evidence="1">The sequence shown here is derived from an EMBL/GenBank/DDBJ whole genome shotgun (WGS) entry which is preliminary data.</text>
</comment>
<accession>A0A2H0C398</accession>
<name>A0A2H0C398_9BACT</name>
<evidence type="ECO:0000313" key="2">
    <source>
        <dbReference type="Proteomes" id="UP000230802"/>
    </source>
</evidence>